<evidence type="ECO:0000313" key="1">
    <source>
        <dbReference type="EMBL" id="JAH17267.1"/>
    </source>
</evidence>
<name>A0A0E9QLF0_ANGAN</name>
<proteinExistence type="predicted"/>
<accession>A0A0E9QLF0</accession>
<reference evidence="1" key="2">
    <citation type="journal article" date="2015" name="Fish Shellfish Immunol.">
        <title>Early steps in the European eel (Anguilla anguilla)-Vibrio vulnificus interaction in the gills: Role of the RtxA13 toxin.</title>
        <authorList>
            <person name="Callol A."/>
            <person name="Pajuelo D."/>
            <person name="Ebbesson L."/>
            <person name="Teles M."/>
            <person name="MacKenzie S."/>
            <person name="Amaro C."/>
        </authorList>
    </citation>
    <scope>NUCLEOTIDE SEQUENCE</scope>
</reference>
<dbReference type="AlphaFoldDB" id="A0A0E9QLF0"/>
<reference evidence="1" key="1">
    <citation type="submission" date="2014-11" db="EMBL/GenBank/DDBJ databases">
        <authorList>
            <person name="Amaro Gonzalez C."/>
        </authorList>
    </citation>
    <scope>NUCLEOTIDE SEQUENCE</scope>
</reference>
<organism evidence="1">
    <name type="scientific">Anguilla anguilla</name>
    <name type="common">European freshwater eel</name>
    <name type="synonym">Muraena anguilla</name>
    <dbReference type="NCBI Taxonomy" id="7936"/>
    <lineage>
        <taxon>Eukaryota</taxon>
        <taxon>Metazoa</taxon>
        <taxon>Chordata</taxon>
        <taxon>Craniata</taxon>
        <taxon>Vertebrata</taxon>
        <taxon>Euteleostomi</taxon>
        <taxon>Actinopterygii</taxon>
        <taxon>Neopterygii</taxon>
        <taxon>Teleostei</taxon>
        <taxon>Anguilliformes</taxon>
        <taxon>Anguillidae</taxon>
        <taxon>Anguilla</taxon>
    </lineage>
</organism>
<protein>
    <submittedName>
        <fullName evidence="1">Uncharacterized protein</fullName>
    </submittedName>
</protein>
<sequence length="33" mass="3726">MRFKCVSHSWEVLVGYLVVLDNTASGQIAVEHH</sequence>
<dbReference type="EMBL" id="GBXM01091310">
    <property type="protein sequence ID" value="JAH17267.1"/>
    <property type="molecule type" value="Transcribed_RNA"/>
</dbReference>